<dbReference type="AlphaFoldDB" id="W0AA74"/>
<dbReference type="PATRIC" id="fig|1123269.5.peg.1456"/>
<dbReference type="Proteomes" id="UP000018851">
    <property type="component" value="Chromosome"/>
</dbReference>
<dbReference type="InterPro" id="IPR029058">
    <property type="entry name" value="AB_hydrolase_fold"/>
</dbReference>
<feature type="signal peptide" evidence="1">
    <location>
        <begin position="1"/>
        <end position="23"/>
    </location>
</feature>
<dbReference type="SUPFAM" id="SSF53474">
    <property type="entry name" value="alpha/beta-Hydrolases"/>
    <property type="match status" value="1"/>
</dbReference>
<dbReference type="HOGENOM" id="CLU_020336_7_1_5"/>
<dbReference type="KEGG" id="ssan:NX02_07485"/>
<proteinExistence type="predicted"/>
<evidence type="ECO:0000259" key="2">
    <source>
        <dbReference type="Pfam" id="PF00561"/>
    </source>
</evidence>
<evidence type="ECO:0000313" key="3">
    <source>
        <dbReference type="EMBL" id="AHE53223.1"/>
    </source>
</evidence>
<dbReference type="Pfam" id="PF00561">
    <property type="entry name" value="Abhydrolase_1"/>
    <property type="match status" value="1"/>
</dbReference>
<keyword evidence="1" id="KW-0732">Signal</keyword>
<feature type="domain" description="AB hydrolase-1" evidence="2">
    <location>
        <begin position="59"/>
        <end position="304"/>
    </location>
</feature>
<reference evidence="3 4" key="1">
    <citation type="submission" date="2013-07" db="EMBL/GenBank/DDBJ databases">
        <title>Completed genome of Sphingomonas sanxanigenens NX02.</title>
        <authorList>
            <person name="Ma T."/>
            <person name="Huang H."/>
            <person name="Wu M."/>
            <person name="Li X."/>
            <person name="Li G."/>
        </authorList>
    </citation>
    <scope>NUCLEOTIDE SEQUENCE [LARGE SCALE GENOMIC DNA]</scope>
    <source>
        <strain evidence="3 4">NX02</strain>
    </source>
</reference>
<protein>
    <recommendedName>
        <fullName evidence="2">AB hydrolase-1 domain-containing protein</fullName>
    </recommendedName>
</protein>
<organism evidence="3 4">
    <name type="scientific">Sphingomonas sanxanigenens DSM 19645 = NX02</name>
    <dbReference type="NCBI Taxonomy" id="1123269"/>
    <lineage>
        <taxon>Bacteria</taxon>
        <taxon>Pseudomonadati</taxon>
        <taxon>Pseudomonadota</taxon>
        <taxon>Alphaproteobacteria</taxon>
        <taxon>Sphingomonadales</taxon>
        <taxon>Sphingomonadaceae</taxon>
        <taxon>Sphingomonas</taxon>
    </lineage>
</organism>
<feature type="chain" id="PRO_5005714677" description="AB hydrolase-1 domain-containing protein" evidence="1">
    <location>
        <begin position="24"/>
        <end position="321"/>
    </location>
</feature>
<dbReference type="RefSeq" id="WP_025291491.1">
    <property type="nucleotide sequence ID" value="NZ_CP006644.1"/>
</dbReference>
<name>W0AA74_9SPHN</name>
<gene>
    <name evidence="3" type="ORF">NX02_07485</name>
</gene>
<dbReference type="eggNOG" id="COG0596">
    <property type="taxonomic scope" value="Bacteria"/>
</dbReference>
<dbReference type="EMBL" id="CP006644">
    <property type="protein sequence ID" value="AHE53223.1"/>
    <property type="molecule type" value="Genomic_DNA"/>
</dbReference>
<dbReference type="OrthoDB" id="9812774at2"/>
<dbReference type="InterPro" id="IPR000073">
    <property type="entry name" value="AB_hydrolase_1"/>
</dbReference>
<keyword evidence="4" id="KW-1185">Reference proteome</keyword>
<evidence type="ECO:0000256" key="1">
    <source>
        <dbReference type="SAM" id="SignalP"/>
    </source>
</evidence>
<sequence length="321" mass="35798">MFDKFSKGLFLAVVMLLAAPSLAAPPTSEEEFPAPAGFTPAYQTVDGVKLHYLKGGKGPLVLLVHGFAQTWYEWTQIMPLLAKNYTVVAIDLPGLGQSEAPKSYLGQDISKIIYKFAKSHSQDGKINLVSHDIGNWNTFPTVAEHQADFTHVVFMEAPLPDEGLYAFPSFTPQGESPMWHFSFFAAPGNFAEKMVAGRERMFFEHFIKSHAVNKAVFTPELLDRYSRSYAKTHSFNAAMEYYRALPETQRRNIPLFKNKLTMKTMAIGGGSPVSVGRFQIDQLAKYTTNMKGVVIPNCGHWVPEECAASFHTTIIDFLADK</sequence>
<dbReference type="PANTHER" id="PTHR43329">
    <property type="entry name" value="EPOXIDE HYDROLASE"/>
    <property type="match status" value="1"/>
</dbReference>
<dbReference type="Gene3D" id="3.40.50.1820">
    <property type="entry name" value="alpha/beta hydrolase"/>
    <property type="match status" value="1"/>
</dbReference>
<dbReference type="STRING" id="1123269.NX02_07485"/>
<evidence type="ECO:0000313" key="4">
    <source>
        <dbReference type="Proteomes" id="UP000018851"/>
    </source>
</evidence>
<accession>W0AA74</accession>